<dbReference type="VEuPathDB" id="FungiDB:PV08_10869"/>
<dbReference type="InterPro" id="IPR011032">
    <property type="entry name" value="GroES-like_sf"/>
</dbReference>
<gene>
    <name evidence="4" type="ORF">PV08_10869</name>
</gene>
<dbReference type="STRING" id="91928.A0A0D2AY00"/>
<dbReference type="EMBL" id="KN847499">
    <property type="protein sequence ID" value="KIW11568.1"/>
    <property type="molecule type" value="Genomic_DNA"/>
</dbReference>
<sequence>MRAAQYYGRRDVRVVDVAIPEPGPGECLVEIEWCGICGSDLHEYVAGPMGIPAPGHPHALTGSVLPLTLGHEFCGRIKRASEGSKWTIGQAVMVDPRLVCRKCLSCTSGSDHLCSTLGFLGICDSRRGGGLSEYCVVEDDQLYALPENVSLDYAAIIEPLAVGHHAAKMLNSSLEGLDVLIVGGGPVGIGMASVLRAHRAGNILLSEPSSARWRHAKDQVDRVIDPKTENVGDICRELTSGKGVDVVFDCAGVQAGLEAGIDSLKRSGTLVNVSVWEQSPAIPFWNFFLKELKVVSSCCYNAQDFKEMMDMMGEGKLEGYEKMVTSRVALEDVVAKGFEELVNNRDDQVKILISPKLKAGQA</sequence>
<accession>A0A0D2AY00</accession>
<keyword evidence="5" id="KW-1185">Reference proteome</keyword>
<dbReference type="PANTHER" id="PTHR43401:SF2">
    <property type="entry name" value="L-THREONINE 3-DEHYDROGENASE"/>
    <property type="match status" value="1"/>
</dbReference>
<dbReference type="GeneID" id="27337952"/>
<evidence type="ECO:0000313" key="4">
    <source>
        <dbReference type="EMBL" id="KIW11568.1"/>
    </source>
</evidence>
<dbReference type="AlphaFoldDB" id="A0A0D2AY00"/>
<keyword evidence="1" id="KW-0560">Oxidoreductase</keyword>
<dbReference type="Gene3D" id="3.40.50.720">
    <property type="entry name" value="NAD(P)-binding Rossmann-like Domain"/>
    <property type="match status" value="1"/>
</dbReference>
<dbReference type="InterPro" id="IPR013149">
    <property type="entry name" value="ADH-like_C"/>
</dbReference>
<dbReference type="CDD" id="cd08233">
    <property type="entry name" value="butanediol_DH_like"/>
    <property type="match status" value="1"/>
</dbReference>
<dbReference type="SUPFAM" id="SSF51735">
    <property type="entry name" value="NAD(P)-binding Rossmann-fold domains"/>
    <property type="match status" value="1"/>
</dbReference>
<dbReference type="SUPFAM" id="SSF50129">
    <property type="entry name" value="GroES-like"/>
    <property type="match status" value="1"/>
</dbReference>
<reference evidence="4 5" key="1">
    <citation type="submission" date="2015-01" db="EMBL/GenBank/DDBJ databases">
        <title>The Genome Sequence of Exophiala spinifera CBS89968.</title>
        <authorList>
            <consortium name="The Broad Institute Genomics Platform"/>
            <person name="Cuomo C."/>
            <person name="de Hoog S."/>
            <person name="Gorbushina A."/>
            <person name="Stielow B."/>
            <person name="Teixiera M."/>
            <person name="Abouelleil A."/>
            <person name="Chapman S.B."/>
            <person name="Priest M."/>
            <person name="Young S.K."/>
            <person name="Wortman J."/>
            <person name="Nusbaum C."/>
            <person name="Birren B."/>
        </authorList>
    </citation>
    <scope>NUCLEOTIDE SEQUENCE [LARGE SCALE GENOMIC DNA]</scope>
    <source>
        <strain evidence="4 5">CBS 89968</strain>
    </source>
</reference>
<dbReference type="Pfam" id="PF08240">
    <property type="entry name" value="ADH_N"/>
    <property type="match status" value="1"/>
</dbReference>
<dbReference type="InterPro" id="IPR050129">
    <property type="entry name" value="Zn_alcohol_dh"/>
</dbReference>
<dbReference type="InterPro" id="IPR036291">
    <property type="entry name" value="NAD(P)-bd_dom_sf"/>
</dbReference>
<dbReference type="HOGENOM" id="CLU_026673_11_0_1"/>
<dbReference type="Pfam" id="PF00107">
    <property type="entry name" value="ADH_zinc_N"/>
    <property type="match status" value="1"/>
</dbReference>
<dbReference type="InterPro" id="IPR013154">
    <property type="entry name" value="ADH-like_N"/>
</dbReference>
<dbReference type="OrthoDB" id="3941538at2759"/>
<protein>
    <submittedName>
        <fullName evidence="4">Chlorophyll synthesis pathway protein BchC</fullName>
    </submittedName>
</protein>
<evidence type="ECO:0000313" key="5">
    <source>
        <dbReference type="Proteomes" id="UP000053328"/>
    </source>
</evidence>
<evidence type="ECO:0000259" key="3">
    <source>
        <dbReference type="Pfam" id="PF08240"/>
    </source>
</evidence>
<dbReference type="RefSeq" id="XP_016231784.1">
    <property type="nucleotide sequence ID" value="XM_016385182.1"/>
</dbReference>
<organism evidence="4 5">
    <name type="scientific">Exophiala spinifera</name>
    <dbReference type="NCBI Taxonomy" id="91928"/>
    <lineage>
        <taxon>Eukaryota</taxon>
        <taxon>Fungi</taxon>
        <taxon>Dikarya</taxon>
        <taxon>Ascomycota</taxon>
        <taxon>Pezizomycotina</taxon>
        <taxon>Eurotiomycetes</taxon>
        <taxon>Chaetothyriomycetidae</taxon>
        <taxon>Chaetothyriales</taxon>
        <taxon>Herpotrichiellaceae</taxon>
        <taxon>Exophiala</taxon>
    </lineage>
</organism>
<proteinExistence type="predicted"/>
<feature type="domain" description="Alcohol dehydrogenase-like N-terminal" evidence="3">
    <location>
        <begin position="23"/>
        <end position="147"/>
    </location>
</feature>
<dbReference type="GO" id="GO:0016491">
    <property type="term" value="F:oxidoreductase activity"/>
    <property type="evidence" value="ECO:0007669"/>
    <property type="project" value="UniProtKB-KW"/>
</dbReference>
<feature type="domain" description="Alcohol dehydrogenase-like C-terminal" evidence="2">
    <location>
        <begin position="186"/>
        <end position="312"/>
    </location>
</feature>
<evidence type="ECO:0000259" key="2">
    <source>
        <dbReference type="Pfam" id="PF00107"/>
    </source>
</evidence>
<evidence type="ECO:0000256" key="1">
    <source>
        <dbReference type="ARBA" id="ARBA00023002"/>
    </source>
</evidence>
<dbReference type="Gene3D" id="3.90.180.10">
    <property type="entry name" value="Medium-chain alcohol dehydrogenases, catalytic domain"/>
    <property type="match status" value="1"/>
</dbReference>
<name>A0A0D2AY00_9EURO</name>
<dbReference type="Proteomes" id="UP000053328">
    <property type="component" value="Unassembled WGS sequence"/>
</dbReference>
<dbReference type="PANTHER" id="PTHR43401">
    <property type="entry name" value="L-THREONINE 3-DEHYDROGENASE"/>
    <property type="match status" value="1"/>
</dbReference>